<gene>
    <name evidence="3" type="ORF">OVA965_LOCUS35563</name>
    <name evidence="4" type="ORF">TMI583_LOCUS36534</name>
</gene>
<name>A0A8S2FIY3_9BILA</name>
<dbReference type="InterPro" id="IPR050357">
    <property type="entry name" value="Arrestin_domain-protein"/>
</dbReference>
<evidence type="ECO:0000259" key="2">
    <source>
        <dbReference type="SMART" id="SM01017"/>
    </source>
</evidence>
<dbReference type="Pfam" id="PF00339">
    <property type="entry name" value="Arrestin_N"/>
    <property type="match status" value="1"/>
</dbReference>
<dbReference type="InterPro" id="IPR011021">
    <property type="entry name" value="Arrestin-like_N"/>
</dbReference>
<dbReference type="Proteomes" id="UP000682733">
    <property type="component" value="Unassembled WGS sequence"/>
</dbReference>
<sequence length="352" mass="39938">MGNGSNKISVNFQRLEAFYFSDEIVTGTAHLNVIGNDRVKVDGVYLTLTGEIGYTTTRTVHTSKGGTQTRTEYHHVPFFQSKVQFALPEQSQTELVYTEGQYSWPFSVPLTPYLPPTLNQPERYPHVRYYVQVVLDKPWYKPNTRQTFYITVFPRVNLLHIPNILMSTIYGNQNRKDISLKGTLNKLGFVPNEAITSTLEIDNPKHILIKHINVSLIETHQIAYNRRGHHIFRTTLPQVLNTRQERICETFSVVIPSIYLAPSYQFSGGFTLTAHVSISYALKFEVKVEGIFTDFDVTIPVTIGTEPAPPQTGFIPQNLLPVTYTTPVEDTSIYKDDSDLPPSYESVVGKNM</sequence>
<dbReference type="Gene3D" id="2.60.40.640">
    <property type="match status" value="2"/>
</dbReference>
<dbReference type="GO" id="GO:0015031">
    <property type="term" value="P:protein transport"/>
    <property type="evidence" value="ECO:0007669"/>
    <property type="project" value="TreeGrafter"/>
</dbReference>
<dbReference type="PANTHER" id="PTHR11188">
    <property type="entry name" value="ARRESTIN DOMAIN CONTAINING PROTEIN"/>
    <property type="match status" value="1"/>
</dbReference>
<organism evidence="3 5">
    <name type="scientific">Didymodactylos carnosus</name>
    <dbReference type="NCBI Taxonomy" id="1234261"/>
    <lineage>
        <taxon>Eukaryota</taxon>
        <taxon>Metazoa</taxon>
        <taxon>Spiralia</taxon>
        <taxon>Gnathifera</taxon>
        <taxon>Rotifera</taxon>
        <taxon>Eurotatoria</taxon>
        <taxon>Bdelloidea</taxon>
        <taxon>Philodinida</taxon>
        <taxon>Philodinidae</taxon>
        <taxon>Didymodactylos</taxon>
    </lineage>
</organism>
<dbReference type="InterPro" id="IPR014752">
    <property type="entry name" value="Arrestin-like_C"/>
</dbReference>
<dbReference type="SMART" id="SM01017">
    <property type="entry name" value="Arrestin_C"/>
    <property type="match status" value="1"/>
</dbReference>
<evidence type="ECO:0000313" key="3">
    <source>
        <dbReference type="EMBL" id="CAF1468730.1"/>
    </source>
</evidence>
<evidence type="ECO:0000256" key="1">
    <source>
        <dbReference type="ARBA" id="ARBA00005298"/>
    </source>
</evidence>
<protein>
    <recommendedName>
        <fullName evidence="2">Arrestin C-terminal-like domain-containing protein</fullName>
    </recommendedName>
</protein>
<dbReference type="EMBL" id="CAJOBA010053029">
    <property type="protein sequence ID" value="CAF4260895.1"/>
    <property type="molecule type" value="Genomic_DNA"/>
</dbReference>
<dbReference type="AlphaFoldDB" id="A0A8S2FIY3"/>
<accession>A0A8S2FIY3</accession>
<dbReference type="InterPro" id="IPR014756">
    <property type="entry name" value="Ig_E-set"/>
</dbReference>
<dbReference type="Pfam" id="PF02752">
    <property type="entry name" value="Arrestin_C"/>
    <property type="match status" value="1"/>
</dbReference>
<dbReference type="InterPro" id="IPR011022">
    <property type="entry name" value="Arrestin_C-like"/>
</dbReference>
<evidence type="ECO:0000313" key="4">
    <source>
        <dbReference type="EMBL" id="CAF4260895.1"/>
    </source>
</evidence>
<evidence type="ECO:0000313" key="5">
    <source>
        <dbReference type="Proteomes" id="UP000677228"/>
    </source>
</evidence>
<dbReference type="PANTHER" id="PTHR11188:SF176">
    <property type="entry name" value="ARRESTIN DOMAIN-CONTAINING PROTEIN 1"/>
    <property type="match status" value="1"/>
</dbReference>
<dbReference type="GO" id="GO:0005737">
    <property type="term" value="C:cytoplasm"/>
    <property type="evidence" value="ECO:0007669"/>
    <property type="project" value="TreeGrafter"/>
</dbReference>
<proteinExistence type="inferred from homology"/>
<comment type="caution">
    <text evidence="3">The sequence shown here is derived from an EMBL/GenBank/DDBJ whole genome shotgun (WGS) entry which is preliminary data.</text>
</comment>
<reference evidence="3" key="1">
    <citation type="submission" date="2021-02" db="EMBL/GenBank/DDBJ databases">
        <authorList>
            <person name="Nowell W R."/>
        </authorList>
    </citation>
    <scope>NUCLEOTIDE SEQUENCE</scope>
</reference>
<dbReference type="SUPFAM" id="SSF81296">
    <property type="entry name" value="E set domains"/>
    <property type="match status" value="2"/>
</dbReference>
<feature type="domain" description="Arrestin C-terminal-like" evidence="2">
    <location>
        <begin position="174"/>
        <end position="308"/>
    </location>
</feature>
<comment type="similarity">
    <text evidence="1">Belongs to the arrestin family.</text>
</comment>
<dbReference type="Proteomes" id="UP000677228">
    <property type="component" value="Unassembled WGS sequence"/>
</dbReference>
<dbReference type="EMBL" id="CAJNOK010031149">
    <property type="protein sequence ID" value="CAF1468730.1"/>
    <property type="molecule type" value="Genomic_DNA"/>
</dbReference>